<keyword evidence="1 2" id="KW-0808">Transferase</keyword>
<dbReference type="SUPFAM" id="SSF89796">
    <property type="entry name" value="CoA-transferase family III (CaiB/BaiF)"/>
    <property type="match status" value="1"/>
</dbReference>
<dbReference type="InterPro" id="IPR003673">
    <property type="entry name" value="CoA-Trfase_fam_III"/>
</dbReference>
<evidence type="ECO:0000313" key="2">
    <source>
        <dbReference type="EMBL" id="MBH5390679.1"/>
    </source>
</evidence>
<dbReference type="InterPro" id="IPR050483">
    <property type="entry name" value="CoA-transferase_III_domain"/>
</dbReference>
<dbReference type="PANTHER" id="PTHR48207">
    <property type="entry name" value="SUCCINATE--HYDROXYMETHYLGLUTARATE COA-TRANSFERASE"/>
    <property type="match status" value="1"/>
</dbReference>
<protein>
    <submittedName>
        <fullName evidence="2">CoA transferase</fullName>
    </submittedName>
</protein>
<accession>A0ABS0PBK6</accession>
<dbReference type="Gene3D" id="3.30.1540.10">
    <property type="entry name" value="formyl-coa transferase, domain 3"/>
    <property type="match status" value="1"/>
</dbReference>
<proteinExistence type="predicted"/>
<dbReference type="Proteomes" id="UP001194539">
    <property type="component" value="Unassembled WGS sequence"/>
</dbReference>
<dbReference type="GO" id="GO:0016740">
    <property type="term" value="F:transferase activity"/>
    <property type="evidence" value="ECO:0007669"/>
    <property type="project" value="UniProtKB-KW"/>
</dbReference>
<reference evidence="2 3" key="1">
    <citation type="submission" date="2020-07" db="EMBL/GenBank/DDBJ databases">
        <title>Bradyrhizobium diversity isolated from nodules of indigenous legumes of Western Australia.</title>
        <authorList>
            <person name="Klepa M.S."/>
        </authorList>
    </citation>
    <scope>NUCLEOTIDE SEQUENCE [LARGE SCALE GENOMIC DNA]</scope>
    <source>
        <strain evidence="2 3">CNPSo 4019</strain>
    </source>
</reference>
<dbReference type="Gene3D" id="3.40.50.10540">
    <property type="entry name" value="Crotonobetainyl-coa:carnitine coa-transferase, domain 1"/>
    <property type="match status" value="1"/>
</dbReference>
<dbReference type="InterPro" id="IPR023606">
    <property type="entry name" value="CoA-Trfase_III_dom_1_sf"/>
</dbReference>
<dbReference type="RefSeq" id="WP_197968658.1">
    <property type="nucleotide sequence ID" value="NZ_JACEGD010000035.1"/>
</dbReference>
<comment type="caution">
    <text evidence="2">The sequence shown here is derived from an EMBL/GenBank/DDBJ whole genome shotgun (WGS) entry which is preliminary data.</text>
</comment>
<dbReference type="Pfam" id="PF02515">
    <property type="entry name" value="CoA_transf_3"/>
    <property type="match status" value="1"/>
</dbReference>
<dbReference type="PANTHER" id="PTHR48207:SF3">
    <property type="entry name" value="SUCCINATE--HYDROXYMETHYLGLUTARATE COA-TRANSFERASE"/>
    <property type="match status" value="1"/>
</dbReference>
<dbReference type="InterPro" id="IPR044855">
    <property type="entry name" value="CoA-Trfase_III_dom3_sf"/>
</dbReference>
<evidence type="ECO:0000313" key="3">
    <source>
        <dbReference type="Proteomes" id="UP001194539"/>
    </source>
</evidence>
<name>A0ABS0PBK6_9BRAD</name>
<evidence type="ECO:0000256" key="1">
    <source>
        <dbReference type="ARBA" id="ARBA00022679"/>
    </source>
</evidence>
<gene>
    <name evidence="2" type="ORF">H1B27_31065</name>
</gene>
<keyword evidence="3" id="KW-1185">Reference proteome</keyword>
<organism evidence="2 3">
    <name type="scientific">Bradyrhizobium diversitatis</name>
    <dbReference type="NCBI Taxonomy" id="2755406"/>
    <lineage>
        <taxon>Bacteria</taxon>
        <taxon>Pseudomonadati</taxon>
        <taxon>Pseudomonadota</taxon>
        <taxon>Alphaproteobacteria</taxon>
        <taxon>Hyphomicrobiales</taxon>
        <taxon>Nitrobacteraceae</taxon>
        <taxon>Bradyrhizobium</taxon>
    </lineage>
</organism>
<dbReference type="EMBL" id="JACEGD010000035">
    <property type="protein sequence ID" value="MBH5390679.1"/>
    <property type="molecule type" value="Genomic_DNA"/>
</dbReference>
<sequence length="397" mass="42986">MSENFRPLEGIRVVEMSHMVMGPSCGMFLATLGAEVIKVEPVAGDKTRYLSGMGRPLFPLFNRGKKSVRLDTESHSGRTALDALLSTADVFIDNFSSASLAKMGLNADAMRGKFPRLILASHKGFLAGPYEHRTALDEVVQMMTGLAYMTGPTGRPLRVGASVNDIMGGLFGAFTVVASLMERKRTGRARSLRIGLFENALLLVAQHMVQFELEGQEPLPMPERTFAWPVYDIFQTADNHQIFVAVATERHWRVLCDVLGLVDLAADPTLQTKGDQIKARPLTLPVLTNAIRGTTLDTLRENFEREGIPYSPVARPKDMYSDPHVLRPGGLVESVMPEGGAFRAPSLPVDVDGLPIGNIGNVPAMGEHTDAILSSLGFDKETIEAASGATEHGACDG</sequence>